<name>A0A8B3S0S2_9EURY</name>
<keyword evidence="2" id="KW-0378">Hydrolase</keyword>
<reference evidence="3" key="1">
    <citation type="submission" date="2019-01" db="EMBL/GenBank/DDBJ databases">
        <title>Anaerobic oxidation of ethane by archaea from a marine hydrocarbon seep.</title>
        <authorList>
            <person name="Musat F."/>
        </authorList>
    </citation>
    <scope>NUCLEOTIDE SEQUENCE [LARGE SCALE GENOMIC DNA]</scope>
</reference>
<evidence type="ECO:0000313" key="3">
    <source>
        <dbReference type="Proteomes" id="UP000291831"/>
    </source>
</evidence>
<dbReference type="Pfam" id="PF21447">
    <property type="entry name" value="Ppx-GppA_III"/>
    <property type="match status" value="1"/>
</dbReference>
<dbReference type="Gene3D" id="1.10.3210.10">
    <property type="entry name" value="Hypothetical protein af1432"/>
    <property type="match status" value="1"/>
</dbReference>
<evidence type="ECO:0000313" key="2">
    <source>
        <dbReference type="EMBL" id="RZB29082.1"/>
    </source>
</evidence>
<dbReference type="InterPro" id="IPR048950">
    <property type="entry name" value="Ppx_GppA_C"/>
</dbReference>
<gene>
    <name evidence="2" type="ORF">AEth_01686</name>
</gene>
<evidence type="ECO:0000259" key="1">
    <source>
        <dbReference type="Pfam" id="PF21447"/>
    </source>
</evidence>
<dbReference type="EMBL" id="RPGO01000033">
    <property type="protein sequence ID" value="RZB29082.1"/>
    <property type="molecule type" value="Genomic_DNA"/>
</dbReference>
<feature type="domain" description="Ppx/GppA phosphatase C-terminal" evidence="1">
    <location>
        <begin position="33"/>
        <end position="193"/>
    </location>
</feature>
<protein>
    <submittedName>
        <fullName evidence="2">Exopolyphosphatase / guanosine-5'-triphosphate,3'-diphosphate pyrophosphatase</fullName>
        <ecNumber evidence="2">3.6.1.11</ecNumber>
        <ecNumber evidence="2">3.6.1.40</ecNumber>
    </submittedName>
</protein>
<dbReference type="PANTHER" id="PTHR30005:SF0">
    <property type="entry name" value="RETROGRADE REGULATION PROTEIN 2"/>
    <property type="match status" value="1"/>
</dbReference>
<organism evidence="2 3">
    <name type="scientific">Candidatus Argoarchaeum ethanivorans</name>
    <dbReference type="NCBI Taxonomy" id="2608793"/>
    <lineage>
        <taxon>Archaea</taxon>
        <taxon>Methanobacteriati</taxon>
        <taxon>Methanobacteriota</taxon>
        <taxon>Stenosarchaea group</taxon>
        <taxon>Methanomicrobia</taxon>
        <taxon>Methanosarcinales</taxon>
        <taxon>Methanosarcinales incertae sedis</taxon>
        <taxon>GOM Arc I cluster</taxon>
        <taxon>Candidatus Argoarchaeum</taxon>
    </lineage>
</organism>
<dbReference type="InterPro" id="IPR003607">
    <property type="entry name" value="HD/PDEase_dom"/>
</dbReference>
<dbReference type="GO" id="GO:0004309">
    <property type="term" value="F:exopolyphosphatase activity"/>
    <property type="evidence" value="ECO:0007669"/>
    <property type="project" value="UniProtKB-EC"/>
</dbReference>
<dbReference type="AlphaFoldDB" id="A0A8B3S0S2"/>
<dbReference type="PANTHER" id="PTHR30005">
    <property type="entry name" value="EXOPOLYPHOSPHATASE"/>
    <property type="match status" value="1"/>
</dbReference>
<comment type="caution">
    <text evidence="2">The sequence shown here is derived from an EMBL/GenBank/DDBJ whole genome shotgun (WGS) entry which is preliminary data.</text>
</comment>
<sequence length="223" mass="25832">MELRGEKNVKKDENGHKEIKPLVISTGEHEKRVEQIREIARKYDLDPEHSDTVRRLSLELFDKLSDWHLMGEEERYWLECAAILHDIGWSQGPKEHHKSSLKLILNEQEFPFTSDERYLIGSIARYHRKANPKNSHFHFAALNSGNKEKVRVLASIIRIADGLDASHSSVVTAINPKIKSDSVILDCSVTDDTSRESESILKKKDLFESVIRRKLIVQWRQKN</sequence>
<dbReference type="EC" id="3.6.1.11" evidence="2"/>
<dbReference type="GO" id="GO:0008894">
    <property type="term" value="F:guanosine-5'-triphosphate,3'-diphosphate diphosphatase activity"/>
    <property type="evidence" value="ECO:0007669"/>
    <property type="project" value="UniProtKB-EC"/>
</dbReference>
<proteinExistence type="predicted"/>
<dbReference type="CDD" id="cd00077">
    <property type="entry name" value="HDc"/>
    <property type="match status" value="1"/>
</dbReference>
<accession>A0A8B3S0S2</accession>
<dbReference type="Proteomes" id="UP000291831">
    <property type="component" value="Unassembled WGS sequence"/>
</dbReference>
<dbReference type="InterPro" id="IPR050273">
    <property type="entry name" value="GppA/Ppx_hydrolase"/>
</dbReference>
<dbReference type="SUPFAM" id="SSF109604">
    <property type="entry name" value="HD-domain/PDEase-like"/>
    <property type="match status" value="1"/>
</dbReference>
<dbReference type="EC" id="3.6.1.40" evidence="2"/>